<feature type="transmembrane region" description="Helical" evidence="5">
    <location>
        <begin position="147"/>
        <end position="165"/>
    </location>
</feature>
<keyword evidence="4 5" id="KW-0472">Membrane</keyword>
<dbReference type="PANTHER" id="PTHR11785:SF512">
    <property type="entry name" value="SOBREMESA, ISOFORM B"/>
    <property type="match status" value="1"/>
</dbReference>
<dbReference type="AlphaFoldDB" id="A0A4V3C4N6"/>
<evidence type="ECO:0000313" key="6">
    <source>
        <dbReference type="EMBL" id="TDO26658.1"/>
    </source>
</evidence>
<keyword evidence="3 5" id="KW-1133">Transmembrane helix</keyword>
<dbReference type="PANTHER" id="PTHR11785">
    <property type="entry name" value="AMINO ACID TRANSPORTER"/>
    <property type="match status" value="1"/>
</dbReference>
<name>A0A4V3C4N6_9BACT</name>
<feature type="transmembrane region" description="Helical" evidence="5">
    <location>
        <begin position="177"/>
        <end position="197"/>
    </location>
</feature>
<dbReference type="RefSeq" id="WP_133474542.1">
    <property type="nucleotide sequence ID" value="NZ_SNWP01000011.1"/>
</dbReference>
<reference evidence="6 7" key="1">
    <citation type="submission" date="2019-03" db="EMBL/GenBank/DDBJ databases">
        <title>Genomic Encyclopedia of Archaeal and Bacterial Type Strains, Phase II (KMG-II): from individual species to whole genera.</title>
        <authorList>
            <person name="Goeker M."/>
        </authorList>
    </citation>
    <scope>NUCLEOTIDE SEQUENCE [LARGE SCALE GENOMIC DNA]</scope>
    <source>
        <strain evidence="6 7">DSM 28323</strain>
    </source>
</reference>
<feature type="transmembrane region" description="Helical" evidence="5">
    <location>
        <begin position="378"/>
        <end position="398"/>
    </location>
</feature>
<dbReference type="GO" id="GO:0015179">
    <property type="term" value="F:L-amino acid transmembrane transporter activity"/>
    <property type="evidence" value="ECO:0007669"/>
    <property type="project" value="TreeGrafter"/>
</dbReference>
<proteinExistence type="predicted"/>
<feature type="transmembrane region" description="Helical" evidence="5">
    <location>
        <begin position="217"/>
        <end position="235"/>
    </location>
</feature>
<feature type="transmembrane region" description="Helical" evidence="5">
    <location>
        <begin position="40"/>
        <end position="59"/>
    </location>
</feature>
<comment type="caution">
    <text evidence="6">The sequence shown here is derived from an EMBL/GenBank/DDBJ whole genome shotgun (WGS) entry which is preliminary data.</text>
</comment>
<dbReference type="InterPro" id="IPR002293">
    <property type="entry name" value="AA/rel_permease1"/>
</dbReference>
<dbReference type="Pfam" id="PF13520">
    <property type="entry name" value="AA_permease_2"/>
    <property type="match status" value="1"/>
</dbReference>
<evidence type="ECO:0000256" key="4">
    <source>
        <dbReference type="ARBA" id="ARBA00023136"/>
    </source>
</evidence>
<dbReference type="EMBL" id="SNWP01000011">
    <property type="protein sequence ID" value="TDO26658.1"/>
    <property type="molecule type" value="Genomic_DNA"/>
</dbReference>
<feature type="transmembrane region" description="Helical" evidence="5">
    <location>
        <begin position="354"/>
        <end position="372"/>
    </location>
</feature>
<dbReference type="InterPro" id="IPR050598">
    <property type="entry name" value="AminoAcid_Transporter"/>
</dbReference>
<evidence type="ECO:0000256" key="2">
    <source>
        <dbReference type="ARBA" id="ARBA00022692"/>
    </source>
</evidence>
<feature type="transmembrane region" description="Helical" evidence="5">
    <location>
        <begin position="87"/>
        <end position="111"/>
    </location>
</feature>
<feature type="transmembrane region" description="Helical" evidence="5">
    <location>
        <begin position="12"/>
        <end position="28"/>
    </location>
</feature>
<accession>A0A4V3C4N6</accession>
<feature type="transmembrane region" description="Helical" evidence="5">
    <location>
        <begin position="410"/>
        <end position="433"/>
    </location>
</feature>
<feature type="transmembrane region" description="Helical" evidence="5">
    <location>
        <begin position="445"/>
        <end position="465"/>
    </location>
</feature>
<keyword evidence="2 5" id="KW-0812">Transmembrane</keyword>
<evidence type="ECO:0000256" key="5">
    <source>
        <dbReference type="SAM" id="Phobius"/>
    </source>
</evidence>
<sequence length="473" mass="51906">MSTLLRQLSRNTAIAIVVGGVIGSGIFMKPSLMAAQLQSPYLLLSVWIVAGIVTLFGALSNAEVATMFPETGGQYVFFQKMYGEGFAFLYGWAAFTVFNTAGNASIAYVFAQYAGYLIELPRLSTPTEQSWTLHLPLIGKFYPLQQIGLKLLTVGVVLVLTYISYRSVQYGGRLQRILTALKALAILVLIGSVFFSGKGTWSNFSSDQSAAGFSWETILLFMAALSGAFWAYDGWNNISFVAGEIKNPQKNIPISLMLGLGFCILVYLLLNLAFVYLMPIPVLAASSFVASDAASVAWGTAGGIAITMMVMLFVLGTTNANILATARVTYAMGVHNSLLRWAGKVEPHYQTPGNALWLNAIWTIILIFSGSFDMLTDMLIFVTWFFYGMSALGVFVLRKKMKDVPRAYKVWGYPFVPLFFVLFTGFFLVSTLYNDISNYLNGQSPVINSLLGAIITLTGLPIYYLSKKKIHKP</sequence>
<dbReference type="Proteomes" id="UP000295741">
    <property type="component" value="Unassembled WGS sequence"/>
</dbReference>
<evidence type="ECO:0000256" key="1">
    <source>
        <dbReference type="ARBA" id="ARBA00004141"/>
    </source>
</evidence>
<dbReference type="GO" id="GO:0016020">
    <property type="term" value="C:membrane"/>
    <property type="evidence" value="ECO:0007669"/>
    <property type="project" value="UniProtKB-SubCell"/>
</dbReference>
<dbReference type="PIRSF" id="PIRSF006060">
    <property type="entry name" value="AA_transporter"/>
    <property type="match status" value="1"/>
</dbReference>
<organism evidence="6 7">
    <name type="scientific">Sediminibacterium goheungense</name>
    <dbReference type="NCBI Taxonomy" id="1086393"/>
    <lineage>
        <taxon>Bacteria</taxon>
        <taxon>Pseudomonadati</taxon>
        <taxon>Bacteroidota</taxon>
        <taxon>Chitinophagia</taxon>
        <taxon>Chitinophagales</taxon>
        <taxon>Chitinophagaceae</taxon>
        <taxon>Sediminibacterium</taxon>
    </lineage>
</organism>
<feature type="transmembrane region" description="Helical" evidence="5">
    <location>
        <begin position="296"/>
        <end position="315"/>
    </location>
</feature>
<comment type="subcellular location">
    <subcellularLocation>
        <location evidence="1">Membrane</location>
        <topology evidence="1">Multi-pass membrane protein</topology>
    </subcellularLocation>
</comment>
<feature type="transmembrane region" description="Helical" evidence="5">
    <location>
        <begin position="256"/>
        <end position="276"/>
    </location>
</feature>
<dbReference type="OrthoDB" id="9806937at2"/>
<keyword evidence="7" id="KW-1185">Reference proteome</keyword>
<dbReference type="Gene3D" id="1.20.1740.10">
    <property type="entry name" value="Amino acid/polyamine transporter I"/>
    <property type="match status" value="1"/>
</dbReference>
<evidence type="ECO:0000256" key="3">
    <source>
        <dbReference type="ARBA" id="ARBA00022989"/>
    </source>
</evidence>
<gene>
    <name evidence="6" type="ORF">BC659_1966</name>
</gene>
<protein>
    <submittedName>
        <fullName evidence="6">APA family basic amino acid/polyamine antiporter</fullName>
    </submittedName>
</protein>
<evidence type="ECO:0000313" key="7">
    <source>
        <dbReference type="Proteomes" id="UP000295741"/>
    </source>
</evidence>